<evidence type="ECO:0000313" key="2">
    <source>
        <dbReference type="EMBL" id="MBW0549203.1"/>
    </source>
</evidence>
<feature type="compositionally biased region" description="Basic and acidic residues" evidence="1">
    <location>
        <begin position="112"/>
        <end position="122"/>
    </location>
</feature>
<organism evidence="2 3">
    <name type="scientific">Austropuccinia psidii MF-1</name>
    <dbReference type="NCBI Taxonomy" id="1389203"/>
    <lineage>
        <taxon>Eukaryota</taxon>
        <taxon>Fungi</taxon>
        <taxon>Dikarya</taxon>
        <taxon>Basidiomycota</taxon>
        <taxon>Pucciniomycotina</taxon>
        <taxon>Pucciniomycetes</taxon>
        <taxon>Pucciniales</taxon>
        <taxon>Sphaerophragmiaceae</taxon>
        <taxon>Austropuccinia</taxon>
    </lineage>
</organism>
<evidence type="ECO:0000313" key="3">
    <source>
        <dbReference type="Proteomes" id="UP000765509"/>
    </source>
</evidence>
<proteinExistence type="predicted"/>
<dbReference type="EMBL" id="AVOT02054491">
    <property type="protein sequence ID" value="MBW0549203.1"/>
    <property type="molecule type" value="Genomic_DNA"/>
</dbReference>
<feature type="region of interest" description="Disordered" evidence="1">
    <location>
        <begin position="191"/>
        <end position="229"/>
    </location>
</feature>
<comment type="caution">
    <text evidence="2">The sequence shown here is derived from an EMBL/GenBank/DDBJ whole genome shotgun (WGS) entry which is preliminary data.</text>
</comment>
<reference evidence="2" key="1">
    <citation type="submission" date="2021-03" db="EMBL/GenBank/DDBJ databases">
        <title>Draft genome sequence of rust myrtle Austropuccinia psidii MF-1, a brazilian biotype.</title>
        <authorList>
            <person name="Quecine M.C."/>
            <person name="Pachon D.M.R."/>
            <person name="Bonatelli M.L."/>
            <person name="Correr F.H."/>
            <person name="Franceschini L.M."/>
            <person name="Leite T.F."/>
            <person name="Margarido G.R.A."/>
            <person name="Almeida C.A."/>
            <person name="Ferrarezi J.A."/>
            <person name="Labate C.A."/>
        </authorList>
    </citation>
    <scope>NUCLEOTIDE SEQUENCE</scope>
    <source>
        <strain evidence="2">MF-1</strain>
    </source>
</reference>
<accession>A0A9Q3ISC1</accession>
<keyword evidence="3" id="KW-1185">Reference proteome</keyword>
<gene>
    <name evidence="2" type="ORF">O181_088918</name>
</gene>
<feature type="region of interest" description="Disordered" evidence="1">
    <location>
        <begin position="42"/>
        <end position="79"/>
    </location>
</feature>
<sequence>MLCTLCTKRGIPCICSLTTTDACDACQQAHKKFLFVVRPFQPRSQRSSHPRRPCKDSFVVNDDESIPEQKWTPGPQTGRQERFQMISPVPSSIVLSTPPVRPPSDGHFTPQPERKPSQHHEPPIPGLSPSSKPAEDVATCEPEPEVPPTQSMEEPFGKSQVHFFNSSQLFLTPPLPISSLSHYFPLDHHHQQYPIRSPPHISPSTPVPPPSTPSLDLPPIASKNPTDSSPVAKLFSFL</sequence>
<feature type="compositionally biased region" description="Pro residues" evidence="1">
    <location>
        <begin position="196"/>
        <end position="212"/>
    </location>
</feature>
<dbReference type="Proteomes" id="UP000765509">
    <property type="component" value="Unassembled WGS sequence"/>
</dbReference>
<dbReference type="AlphaFoldDB" id="A0A9Q3ISC1"/>
<name>A0A9Q3ISC1_9BASI</name>
<evidence type="ECO:0000256" key="1">
    <source>
        <dbReference type="SAM" id="MobiDB-lite"/>
    </source>
</evidence>
<feature type="region of interest" description="Disordered" evidence="1">
    <location>
        <begin position="92"/>
        <end position="154"/>
    </location>
</feature>
<protein>
    <submittedName>
        <fullName evidence="2">Uncharacterized protein</fullName>
    </submittedName>
</protein>